<keyword evidence="8" id="KW-1185">Reference proteome</keyword>
<dbReference type="KEGG" id="dpt:Deipr_2591"/>
<evidence type="ECO:0000256" key="4">
    <source>
        <dbReference type="ARBA" id="ARBA00022729"/>
    </source>
</evidence>
<dbReference type="PROSITE" id="PS50983">
    <property type="entry name" value="FE_B12_PBP"/>
    <property type="match status" value="1"/>
</dbReference>
<dbReference type="PANTHER" id="PTHR30532">
    <property type="entry name" value="IRON III DICITRATE-BINDING PERIPLASMIC PROTEIN"/>
    <property type="match status" value="1"/>
</dbReference>
<reference evidence="7 8" key="2">
    <citation type="journal article" date="2012" name="Stand. Genomic Sci.">
        <title>Complete genome sequence of the orange-red pigmented, radioresistant Deinococcus proteolyticus type strain (MRP(T)).</title>
        <authorList>
            <person name="Copeland A."/>
            <person name="Zeytun A."/>
            <person name="Yassawong M."/>
            <person name="Nolan M."/>
            <person name="Lucas S."/>
            <person name="Hammon N."/>
            <person name="Deshpande S."/>
            <person name="Cheng J.F."/>
            <person name="Han C."/>
            <person name="Tapia R."/>
            <person name="Goodwin L.A."/>
            <person name="Pitluck S."/>
            <person name="Mavromatis K."/>
            <person name="Liolios K."/>
            <person name="Pagani I."/>
            <person name="Ivanova N."/>
            <person name="Mikhailova N."/>
            <person name="Pati A."/>
            <person name="Chen A."/>
            <person name="Palaniappan K."/>
            <person name="Land M."/>
            <person name="Hauser L."/>
            <person name="Jeffries C.D."/>
            <person name="Brambilla E.M."/>
            <person name="Rohde M."/>
            <person name="Sikorski J."/>
            <person name="Pukall R."/>
            <person name="Goker M."/>
            <person name="Detter J.C."/>
            <person name="Woyke T."/>
            <person name="Bristow J."/>
            <person name="Eisen J.A."/>
            <person name="Markowitz V."/>
            <person name="Hugenholtz P."/>
            <person name="Kyrpides N.C."/>
            <person name="Klenk H.P."/>
            <person name="Lapidus A."/>
        </authorList>
    </citation>
    <scope>NUCLEOTIDE SEQUENCE [LARGE SCALE GENOMIC DNA]</scope>
    <source>
        <strain evidence="8">ATCC 35074 / DSM 20540 / JCM 6276 / NBRC 101906 / NCIMB 13154 / VKM Ac-1939 / CCM 2703 / MRP</strain>
        <plasmid evidence="8">Plasmid pDEIPR03</plasmid>
    </source>
</reference>
<dbReference type="OrthoDB" id="61776at2"/>
<dbReference type="PANTHER" id="PTHR30532:SF28">
    <property type="entry name" value="PETROBACTIN-BINDING PROTEIN YCLQ"/>
    <property type="match status" value="1"/>
</dbReference>
<name>F0RQZ6_DEIPM</name>
<evidence type="ECO:0000256" key="5">
    <source>
        <dbReference type="SAM" id="SignalP"/>
    </source>
</evidence>
<geneLocation type="plasmid" evidence="7 8">
    <name>pDEIPR03</name>
</geneLocation>
<keyword evidence="7" id="KW-0614">Plasmid</keyword>
<dbReference type="SUPFAM" id="SSF53807">
    <property type="entry name" value="Helical backbone' metal receptor"/>
    <property type="match status" value="1"/>
</dbReference>
<comment type="similarity">
    <text evidence="2">Belongs to the bacterial solute-binding protein 8 family.</text>
</comment>
<dbReference type="Gene3D" id="3.40.50.1980">
    <property type="entry name" value="Nitrogenase molybdenum iron protein domain"/>
    <property type="match status" value="2"/>
</dbReference>
<dbReference type="InterPro" id="IPR002491">
    <property type="entry name" value="ABC_transptr_periplasmic_BD"/>
</dbReference>
<dbReference type="Pfam" id="PF01497">
    <property type="entry name" value="Peripla_BP_2"/>
    <property type="match status" value="1"/>
</dbReference>
<dbReference type="RefSeq" id="WP_013623211.1">
    <property type="nucleotide sequence ID" value="NC_015170.1"/>
</dbReference>
<dbReference type="GO" id="GO:1901678">
    <property type="term" value="P:iron coordination entity transport"/>
    <property type="evidence" value="ECO:0007669"/>
    <property type="project" value="UniProtKB-ARBA"/>
</dbReference>
<accession>F0RQZ6</accession>
<organism evidence="7 8">
    <name type="scientific">Deinococcus proteolyticus (strain ATCC 35074 / DSM 20540 / JCM 6276 / NBRC 101906 / NCIMB 13154 / VKM Ac-1939 / CCM 2703 / MRP)</name>
    <dbReference type="NCBI Taxonomy" id="693977"/>
    <lineage>
        <taxon>Bacteria</taxon>
        <taxon>Thermotogati</taxon>
        <taxon>Deinococcota</taxon>
        <taxon>Deinococci</taxon>
        <taxon>Deinococcales</taxon>
        <taxon>Deinococcaceae</taxon>
        <taxon>Deinococcus</taxon>
    </lineage>
</organism>
<protein>
    <submittedName>
        <fullName evidence="7">ABC-type transporter, periplasmic subunit</fullName>
    </submittedName>
</protein>
<evidence type="ECO:0000313" key="7">
    <source>
        <dbReference type="EMBL" id="ADY27705.1"/>
    </source>
</evidence>
<evidence type="ECO:0000313" key="8">
    <source>
        <dbReference type="Proteomes" id="UP000007718"/>
    </source>
</evidence>
<dbReference type="Proteomes" id="UP000007718">
    <property type="component" value="Plasmid pDEIPR03"/>
</dbReference>
<comment type="subcellular location">
    <subcellularLocation>
        <location evidence="1">Cell envelope</location>
    </subcellularLocation>
</comment>
<dbReference type="eggNOG" id="COG0614">
    <property type="taxonomic scope" value="Bacteria"/>
</dbReference>
<evidence type="ECO:0000259" key="6">
    <source>
        <dbReference type="PROSITE" id="PS50983"/>
    </source>
</evidence>
<feature type="signal peptide" evidence="5">
    <location>
        <begin position="1"/>
        <end position="30"/>
    </location>
</feature>
<evidence type="ECO:0000256" key="3">
    <source>
        <dbReference type="ARBA" id="ARBA00022448"/>
    </source>
</evidence>
<dbReference type="EMBL" id="CP002539">
    <property type="protein sequence ID" value="ADY27705.1"/>
    <property type="molecule type" value="Genomic_DNA"/>
</dbReference>
<gene>
    <name evidence="7" type="ordered locus">Deipr_2591</name>
</gene>
<dbReference type="HOGENOM" id="CLU_873785_0_0_0"/>
<feature type="domain" description="Fe/B12 periplasmic-binding" evidence="6">
    <location>
        <begin position="50"/>
        <end position="326"/>
    </location>
</feature>
<dbReference type="AlphaFoldDB" id="F0RQZ6"/>
<sequence length="326" mass="35339">MNAIKPLRENLYRFALCQLALLSLGAGAQAAPLTIQHDEGTAQIDATPERLLVMDEEALGWVYALNLEDRVVGLGSSYLTPEMLDGGKVKADVLERGFFGHGRLKSPTYVGSWTAPNLETVTALAPDLTVRLTWDGNENYKQLSAVSPTLGYKEGGPDFWKRAVTDLGRIFGREERAAAVVKLPDNVNRYNRAALEAAGVLERFPKVVVVAPFAGGSNWVYSSTRLIDDLRALGFKDGIQLSKTTLGVGAEVSEEALLGLDKQTLVVVFPPGGEYNGAAEFMASAVGQQLKDQTVLYEPEEFSPYSGPLTQARNSSLVTKAILEEF</sequence>
<proteinExistence type="inferred from homology"/>
<evidence type="ECO:0000256" key="1">
    <source>
        <dbReference type="ARBA" id="ARBA00004196"/>
    </source>
</evidence>
<dbReference type="InterPro" id="IPR051313">
    <property type="entry name" value="Bact_iron-sidero_bind"/>
</dbReference>
<keyword evidence="4 5" id="KW-0732">Signal</keyword>
<evidence type="ECO:0000256" key="2">
    <source>
        <dbReference type="ARBA" id="ARBA00008814"/>
    </source>
</evidence>
<reference evidence="8" key="1">
    <citation type="submission" date="2011-02" db="EMBL/GenBank/DDBJ databases">
        <title>The complete sequence of plasmid3 of Deinococcus proteolyticus DSM 20540.</title>
        <authorList>
            <consortium name="US DOE Joint Genome Institute (JGI-PGF)"/>
            <person name="Lucas S."/>
            <person name="Copeland A."/>
            <person name="Lapidus A."/>
            <person name="Bruce D."/>
            <person name="Goodwin L."/>
            <person name="Pitluck S."/>
            <person name="Kyrpides N."/>
            <person name="Mavromatis K."/>
            <person name="Pagani I."/>
            <person name="Ivanova N."/>
            <person name="Ovchinnikova G."/>
            <person name="Zeytun A."/>
            <person name="Detter J.C."/>
            <person name="Han C."/>
            <person name="Land M."/>
            <person name="Hauser L."/>
            <person name="Markowitz V."/>
            <person name="Cheng J.-F."/>
            <person name="Hugenholtz P."/>
            <person name="Woyke T."/>
            <person name="Wu D."/>
            <person name="Pukall R."/>
            <person name="Steenblock K."/>
            <person name="Brambilla E."/>
            <person name="Klenk H.-P."/>
            <person name="Eisen J.A."/>
        </authorList>
    </citation>
    <scope>NUCLEOTIDE SEQUENCE [LARGE SCALE GENOMIC DNA]</scope>
    <source>
        <strain evidence="8">ATCC 35074 / DSM 20540 / JCM 6276 / NBRC 101906 / NCIMB 13154 / VKM Ac-1939 / CCM 2703 / MRP</strain>
        <plasmid evidence="8">Plasmid pDEIPR03</plasmid>
    </source>
</reference>
<keyword evidence="3" id="KW-0813">Transport</keyword>
<dbReference type="GO" id="GO:0030288">
    <property type="term" value="C:outer membrane-bounded periplasmic space"/>
    <property type="evidence" value="ECO:0007669"/>
    <property type="project" value="TreeGrafter"/>
</dbReference>
<feature type="chain" id="PRO_5003255506" evidence="5">
    <location>
        <begin position="31"/>
        <end position="326"/>
    </location>
</feature>